<evidence type="ECO:0000313" key="2">
    <source>
        <dbReference type="EMBL" id="MBU3813941.1"/>
    </source>
</evidence>
<gene>
    <name evidence="2" type="ORF">H9791_05455</name>
</gene>
<sequence length="54" mass="6128">ALGYLRREPLVLPVDTPRGFVLLTWGGLPLGFAKHIGSRANNLYPQEWRIRLQA</sequence>
<evidence type="ECO:0000259" key="1">
    <source>
        <dbReference type="Pfam" id="PF13636"/>
    </source>
</evidence>
<reference evidence="2" key="1">
    <citation type="journal article" date="2021" name="PeerJ">
        <title>Extensive microbial diversity within the chicken gut microbiome revealed by metagenomics and culture.</title>
        <authorList>
            <person name="Gilroy R."/>
            <person name="Ravi A."/>
            <person name="Getino M."/>
            <person name="Pursley I."/>
            <person name="Horton D.L."/>
            <person name="Alikhan N.F."/>
            <person name="Baker D."/>
            <person name="Gharbi K."/>
            <person name="Hall N."/>
            <person name="Watson M."/>
            <person name="Adriaenssens E.M."/>
            <person name="Foster-Nyarko E."/>
            <person name="Jarju S."/>
            <person name="Secka A."/>
            <person name="Antonio M."/>
            <person name="Oren A."/>
            <person name="Chaudhuri R.R."/>
            <person name="La Ragione R."/>
            <person name="Hildebrand F."/>
            <person name="Pallen M.J."/>
        </authorList>
    </citation>
    <scope>NUCLEOTIDE SEQUENCE</scope>
    <source>
        <strain evidence="2">B3-3758</strain>
    </source>
</reference>
<comment type="caution">
    <text evidence="2">The sequence shown here is derived from an EMBL/GenBank/DDBJ whole genome shotgun (WGS) entry which is preliminary data.</text>
</comment>
<feature type="non-terminal residue" evidence="2">
    <location>
        <position position="1"/>
    </location>
</feature>
<protein>
    <submittedName>
        <fullName evidence="2">rRNA cytosine-C5-methyltransferase</fullName>
    </submittedName>
</protein>
<name>A0A9E2KGX2_9BACE</name>
<feature type="domain" description="rRNA small subunit methyltransferase F RNA-binding PUA-like" evidence="1">
    <location>
        <begin position="1"/>
        <end position="50"/>
    </location>
</feature>
<dbReference type="Proteomes" id="UP000824236">
    <property type="component" value="Unassembled WGS sequence"/>
</dbReference>
<evidence type="ECO:0000313" key="3">
    <source>
        <dbReference type="Proteomes" id="UP000824236"/>
    </source>
</evidence>
<dbReference type="Gene3D" id="2.30.130.60">
    <property type="match status" value="1"/>
</dbReference>
<reference evidence="2" key="2">
    <citation type="submission" date="2021-04" db="EMBL/GenBank/DDBJ databases">
        <authorList>
            <person name="Gilroy R."/>
        </authorList>
    </citation>
    <scope>NUCLEOTIDE SEQUENCE</scope>
    <source>
        <strain evidence="2">B3-3758</strain>
    </source>
</reference>
<dbReference type="InterPro" id="IPR027391">
    <property type="entry name" value="Nol1_Nop2_Fmu_2"/>
</dbReference>
<proteinExistence type="predicted"/>
<dbReference type="EMBL" id="JAHLFO010000071">
    <property type="protein sequence ID" value="MBU3813941.1"/>
    <property type="molecule type" value="Genomic_DNA"/>
</dbReference>
<dbReference type="Pfam" id="PF13636">
    <property type="entry name" value="Methyltranf_PUA"/>
    <property type="match status" value="1"/>
</dbReference>
<dbReference type="AlphaFoldDB" id="A0A9E2KGX2"/>
<accession>A0A9E2KGX2</accession>
<organism evidence="2 3">
    <name type="scientific">Candidatus Bacteroides intestinipullorum</name>
    <dbReference type="NCBI Taxonomy" id="2838471"/>
    <lineage>
        <taxon>Bacteria</taxon>
        <taxon>Pseudomonadati</taxon>
        <taxon>Bacteroidota</taxon>
        <taxon>Bacteroidia</taxon>
        <taxon>Bacteroidales</taxon>
        <taxon>Bacteroidaceae</taxon>
        <taxon>Bacteroides</taxon>
    </lineage>
</organism>